<protein>
    <submittedName>
        <fullName evidence="1">Uncharacterized protein</fullName>
    </submittedName>
</protein>
<sequence length="84" mass="9511">MLHKDFRSGTYCKIQMVEPIKEVLLSNVHVIYIRTYAATYHLSKVVSAHRKKNGGHVVTLGDYSNSKRSKILPGGRRGLVDRKS</sequence>
<reference evidence="1 2" key="1">
    <citation type="journal article" date="2012" name="Genome Biol.">
        <title>Sequencing three crocodilian genomes to illuminate the evolution of archosaurs and amniotes.</title>
        <authorList>
            <person name="St John J.A."/>
            <person name="Braun E.L."/>
            <person name="Isberg S.R."/>
            <person name="Miles L.G."/>
            <person name="Chong A.Y."/>
            <person name="Gongora J."/>
            <person name="Dalzell P."/>
            <person name="Moran C."/>
            <person name="Bed'hom B."/>
            <person name="Abzhanov A."/>
            <person name="Burgess S.C."/>
            <person name="Cooksey A.M."/>
            <person name="Castoe T.A."/>
            <person name="Crawford N.G."/>
            <person name="Densmore L.D."/>
            <person name="Drew J.C."/>
            <person name="Edwards S.V."/>
            <person name="Faircloth B.C."/>
            <person name="Fujita M.K."/>
            <person name="Greenwold M.J."/>
            <person name="Hoffmann F.G."/>
            <person name="Howard J.M."/>
            <person name="Iguchi T."/>
            <person name="Janes D.E."/>
            <person name="Khan S.Y."/>
            <person name="Kohno S."/>
            <person name="de Koning A.J."/>
            <person name="Lance S.L."/>
            <person name="McCarthy F.M."/>
            <person name="McCormack J.E."/>
            <person name="Merchant M.E."/>
            <person name="Peterson D.G."/>
            <person name="Pollock D.D."/>
            <person name="Pourmand N."/>
            <person name="Raney B.J."/>
            <person name="Roessler K.A."/>
            <person name="Sanford J.R."/>
            <person name="Sawyer R.H."/>
            <person name="Schmidt C.J."/>
            <person name="Triplett E.W."/>
            <person name="Tuberville T.D."/>
            <person name="Venegas-Anaya M."/>
            <person name="Howard J.T."/>
            <person name="Jarvis E.D."/>
            <person name="Guillette L.J.Jr."/>
            <person name="Glenn T.C."/>
            <person name="Green R.E."/>
            <person name="Ray D.A."/>
        </authorList>
    </citation>
    <scope>NUCLEOTIDE SEQUENCE [LARGE SCALE GENOMIC DNA]</scope>
    <source>
        <strain evidence="1">KSC_2009_1</strain>
    </source>
</reference>
<organism evidence="1 2">
    <name type="scientific">Alligator mississippiensis</name>
    <name type="common">American alligator</name>
    <dbReference type="NCBI Taxonomy" id="8496"/>
    <lineage>
        <taxon>Eukaryota</taxon>
        <taxon>Metazoa</taxon>
        <taxon>Chordata</taxon>
        <taxon>Craniata</taxon>
        <taxon>Vertebrata</taxon>
        <taxon>Euteleostomi</taxon>
        <taxon>Archelosauria</taxon>
        <taxon>Archosauria</taxon>
        <taxon>Crocodylia</taxon>
        <taxon>Alligatoridae</taxon>
        <taxon>Alligatorinae</taxon>
        <taxon>Alligator</taxon>
    </lineage>
</organism>
<comment type="caution">
    <text evidence="1">The sequence shown here is derived from an EMBL/GenBank/DDBJ whole genome shotgun (WGS) entry which is preliminary data.</text>
</comment>
<dbReference type="AlphaFoldDB" id="A0A151M9S8"/>
<gene>
    <name evidence="1" type="ORF">Y1Q_0001494</name>
</gene>
<evidence type="ECO:0000313" key="2">
    <source>
        <dbReference type="Proteomes" id="UP000050525"/>
    </source>
</evidence>
<name>A0A151M9S8_ALLMI</name>
<keyword evidence="2" id="KW-1185">Reference proteome</keyword>
<proteinExistence type="predicted"/>
<accession>A0A151M9S8</accession>
<evidence type="ECO:0000313" key="1">
    <source>
        <dbReference type="EMBL" id="KYO21231.1"/>
    </source>
</evidence>
<dbReference type="EMBL" id="AKHW03006295">
    <property type="protein sequence ID" value="KYO21231.1"/>
    <property type="molecule type" value="Genomic_DNA"/>
</dbReference>
<dbReference type="Proteomes" id="UP000050525">
    <property type="component" value="Unassembled WGS sequence"/>
</dbReference>